<accession>A0A386KQT7</accession>
<proteinExistence type="predicted"/>
<keyword evidence="2" id="KW-1185">Reference proteome</keyword>
<protein>
    <submittedName>
        <fullName evidence="1">Uncharacterized protein</fullName>
    </submittedName>
</protein>
<name>A0A386KQT7_9CAUD</name>
<dbReference type="Proteomes" id="UP000281993">
    <property type="component" value="Segment"/>
</dbReference>
<evidence type="ECO:0000313" key="2">
    <source>
        <dbReference type="Proteomes" id="UP000281993"/>
    </source>
</evidence>
<gene>
    <name evidence="1" type="primary">27</name>
    <name evidence="1" type="ORF">SEA_VALENTINIPUFF_27</name>
</gene>
<dbReference type="EMBL" id="MH825712">
    <property type="protein sequence ID" value="AYD87329.1"/>
    <property type="molecule type" value="Genomic_DNA"/>
</dbReference>
<organism evidence="1 2">
    <name type="scientific">Microbacterium phage ValentiniPuff</name>
    <dbReference type="NCBI Taxonomy" id="2315705"/>
    <lineage>
        <taxon>Viruses</taxon>
        <taxon>Duplodnaviria</taxon>
        <taxon>Heunggongvirae</taxon>
        <taxon>Uroviricota</taxon>
        <taxon>Caudoviricetes</taxon>
        <taxon>Valentinivirus</taxon>
        <taxon>Valentinivirus valentinipuff</taxon>
    </lineage>
</organism>
<reference evidence="1 2" key="1">
    <citation type="submission" date="2018-08" db="EMBL/GenBank/DDBJ databases">
        <authorList>
            <person name="Preder H."/>
            <person name="Servin-Meza L.A."/>
            <person name="Bonilla J.A."/>
            <person name="Klyczek K."/>
            <person name="Garlena R.A."/>
            <person name="Russell D.A."/>
            <person name="Pope W.H."/>
            <person name="Jacobs-Sera D."/>
            <person name="Hatfull G.F."/>
        </authorList>
    </citation>
    <scope>NUCLEOTIDE SEQUENCE [LARGE SCALE GENOMIC DNA]</scope>
</reference>
<sequence length="118" mass="13482">MDAPVCIHCRVGIRLVDGRKWIHSNRFAGCDATPAPTPMTKPQEHAYEVLKEHGPLHPREFARRMWPDSKAWGLRTRGRNNHPGAMGGTMPMKGAVMLWKLHDLQLSQRNHNGSWQVR</sequence>
<evidence type="ECO:0000313" key="1">
    <source>
        <dbReference type="EMBL" id="AYD87329.1"/>
    </source>
</evidence>